<protein>
    <submittedName>
        <fullName evidence="5">Uncharacterized protein</fullName>
    </submittedName>
</protein>
<feature type="chain" id="PRO_5043421750" evidence="3">
    <location>
        <begin position="25"/>
        <end position="88"/>
    </location>
</feature>
<organism evidence="5 7">
    <name type="scientific">Rhodococcus opacus</name>
    <name type="common">Nocardia opaca</name>
    <dbReference type="NCBI Taxonomy" id="37919"/>
    <lineage>
        <taxon>Bacteria</taxon>
        <taxon>Bacillati</taxon>
        <taxon>Actinomycetota</taxon>
        <taxon>Actinomycetes</taxon>
        <taxon>Mycobacteriales</taxon>
        <taxon>Nocardiaceae</taxon>
        <taxon>Rhodococcus</taxon>
    </lineage>
</organism>
<dbReference type="EMBL" id="JAPWIS010000015">
    <property type="protein sequence ID" value="MCZ4587340.1"/>
    <property type="molecule type" value="Genomic_DNA"/>
</dbReference>
<dbReference type="RefSeq" id="WP_206033363.1">
    <property type="nucleotide sequence ID" value="NZ_CP130953.1"/>
</dbReference>
<evidence type="ECO:0000256" key="1">
    <source>
        <dbReference type="SAM" id="MobiDB-lite"/>
    </source>
</evidence>
<proteinExistence type="predicted"/>
<keyword evidence="6" id="KW-1185">Reference proteome</keyword>
<name>A0AAX3YPR0_RHOOP</name>
<dbReference type="Proteomes" id="UP001066327">
    <property type="component" value="Unassembled WGS sequence"/>
</dbReference>
<reference evidence="4" key="1">
    <citation type="submission" date="2022-12" db="EMBL/GenBank/DDBJ databases">
        <authorList>
            <person name="Krivoruchko A.V."/>
            <person name="Elkin A."/>
        </authorList>
    </citation>
    <scope>NUCLEOTIDE SEQUENCE</scope>
    <source>
        <strain evidence="4">IEGM 249</strain>
    </source>
</reference>
<accession>A0AAX3YPR0</accession>
<dbReference type="AlphaFoldDB" id="A0AAX3YPR0"/>
<dbReference type="EMBL" id="CP130953">
    <property type="protein sequence ID" value="WLF50429.1"/>
    <property type="molecule type" value="Genomic_DNA"/>
</dbReference>
<evidence type="ECO:0000313" key="7">
    <source>
        <dbReference type="Proteomes" id="UP001231166"/>
    </source>
</evidence>
<feature type="region of interest" description="Disordered" evidence="1">
    <location>
        <begin position="32"/>
        <end position="57"/>
    </location>
</feature>
<sequence>MPWTVVVIAVTLIVVVASLSAALAADAMSHRHGYEPEPSSVGGRGSAPGPTTQLRHPRWRRTAVRAWTICGAASAIAIALVGLLMSAG</sequence>
<evidence type="ECO:0000256" key="2">
    <source>
        <dbReference type="SAM" id="Phobius"/>
    </source>
</evidence>
<keyword evidence="2" id="KW-1133">Transmembrane helix</keyword>
<evidence type="ECO:0000313" key="5">
    <source>
        <dbReference type="EMBL" id="WLF50429.1"/>
    </source>
</evidence>
<feature type="transmembrane region" description="Helical" evidence="2">
    <location>
        <begin position="64"/>
        <end position="85"/>
    </location>
</feature>
<gene>
    <name evidence="4" type="ORF">O4328_27275</name>
    <name evidence="5" type="ORF">Q5707_16210</name>
</gene>
<feature type="signal peptide" evidence="3">
    <location>
        <begin position="1"/>
        <end position="24"/>
    </location>
</feature>
<reference evidence="5" key="2">
    <citation type="submission" date="2023-07" db="EMBL/GenBank/DDBJ databases">
        <title>Genomic analysis of Rhodococcus opacus VOC-14 with glycol ethers degradation activity.</title>
        <authorList>
            <person name="Narkevich D.A."/>
            <person name="Hlushen A.M."/>
            <person name="Akhremchuk A.E."/>
            <person name="Sikolenko M.A."/>
            <person name="Valentovich L.N."/>
        </authorList>
    </citation>
    <scope>NUCLEOTIDE SEQUENCE</scope>
    <source>
        <strain evidence="5">VOC-14</strain>
    </source>
</reference>
<dbReference type="Proteomes" id="UP001231166">
    <property type="component" value="Chromosome"/>
</dbReference>
<evidence type="ECO:0000256" key="3">
    <source>
        <dbReference type="SAM" id="SignalP"/>
    </source>
</evidence>
<evidence type="ECO:0000313" key="6">
    <source>
        <dbReference type="Proteomes" id="UP001066327"/>
    </source>
</evidence>
<keyword evidence="2" id="KW-0472">Membrane</keyword>
<evidence type="ECO:0000313" key="4">
    <source>
        <dbReference type="EMBL" id="MCZ4587340.1"/>
    </source>
</evidence>
<keyword evidence="3" id="KW-0732">Signal</keyword>
<keyword evidence="2" id="KW-0812">Transmembrane</keyword>